<evidence type="ECO:0000313" key="1">
    <source>
        <dbReference type="EMBL" id="WOT02564.1"/>
    </source>
</evidence>
<gene>
    <name evidence="1" type="ORF">CYJ47_01975</name>
</gene>
<name>A0AAF0YSL8_9CORY</name>
<dbReference type="AlphaFoldDB" id="A0AAF0YSL8"/>
<dbReference type="InterPro" id="IPR048813">
    <property type="entry name" value="GP7-like"/>
</dbReference>
<reference evidence="1" key="2">
    <citation type="submission" date="2023-10" db="EMBL/GenBank/DDBJ databases">
        <authorList>
            <person name="Choi B."/>
        </authorList>
    </citation>
    <scope>NUCLEOTIDE SEQUENCE</scope>
    <source>
        <strain evidence="1">UMB0763</strain>
    </source>
</reference>
<organism evidence="1 2">
    <name type="scientific">Corynebacterium pyruviciproducens</name>
    <dbReference type="NCBI Taxonomy" id="598660"/>
    <lineage>
        <taxon>Bacteria</taxon>
        <taxon>Bacillati</taxon>
        <taxon>Actinomycetota</taxon>
        <taxon>Actinomycetes</taxon>
        <taxon>Mycobacteriales</taxon>
        <taxon>Corynebacteriaceae</taxon>
        <taxon>Corynebacterium</taxon>
    </lineage>
</organism>
<dbReference type="EMBL" id="CP136958">
    <property type="protein sequence ID" value="WOT02564.1"/>
    <property type="molecule type" value="Genomic_DNA"/>
</dbReference>
<dbReference type="Proteomes" id="UP000234560">
    <property type="component" value="Chromosome"/>
</dbReference>
<dbReference type="NCBIfam" id="NF045672">
    <property type="entry name" value="MCP_gp7_epsi_15"/>
    <property type="match status" value="1"/>
</dbReference>
<proteinExistence type="predicted"/>
<dbReference type="KEGG" id="cpyr:CYJ47_01975"/>
<sequence>MGAITLEQAKLNAVEDYDPAVIDEFRKSSVVLDSLIFDTAVNPAGGGATLDYGYRRLVTQRNAAFRELNTEYKPESVTTEKHTVELKVLGGAFEIDRVLAHIGPRTSDEMALQMAQLIKATNAKFCDATINGDTAVDAHGFDGLDKALKDSTTELKGGKDWSKFTNADEAMTILDDLDEALSVMDEPPTILFANRRVLAKIRSAARRASMYTRNPVEGLVGTSGHAVTREQIGNTILVDPGAKPGTNEDIIPVVGGKSSIYAVRVGLDGFHGVTTTDGRMLKTFLPDFNAPGAVKRGEVELGPVGVALKATKAAAVLRDVRVAPAGVA</sequence>
<dbReference type="SUPFAM" id="SSF56563">
    <property type="entry name" value="Major capsid protein gp5"/>
    <property type="match status" value="1"/>
</dbReference>
<accession>A0AAF0YSL8</accession>
<evidence type="ECO:0000313" key="2">
    <source>
        <dbReference type="Proteomes" id="UP000234560"/>
    </source>
</evidence>
<dbReference type="RefSeq" id="WP_101679364.1">
    <property type="nucleotide sequence ID" value="NZ_CP136958.1"/>
</dbReference>
<protein>
    <submittedName>
        <fullName evidence="1">Phage capsid protein</fullName>
    </submittedName>
</protein>
<reference evidence="1" key="1">
    <citation type="submission" date="2017-12" db="EMBL/GenBank/DDBJ databases">
        <authorList>
            <person name="Thomas-White K."/>
            <person name="Wolfe A.J."/>
        </authorList>
    </citation>
    <scope>NUCLEOTIDE SEQUENCE</scope>
    <source>
        <strain evidence="1">UMB0763</strain>
    </source>
</reference>